<dbReference type="InterPro" id="IPR010732">
    <property type="entry name" value="T6SS_TssG-like"/>
</dbReference>
<dbReference type="Proteomes" id="UP001211544">
    <property type="component" value="Plasmid pGABEKP28_2"/>
</dbReference>
<evidence type="ECO:0000313" key="2">
    <source>
        <dbReference type="Proteomes" id="UP001211544"/>
    </source>
</evidence>
<dbReference type="GeneID" id="78235039"/>
<dbReference type="Pfam" id="PF06996">
    <property type="entry name" value="T6SS_TssG"/>
    <property type="match status" value="1"/>
</dbReference>
<dbReference type="KEGG" id="kpie:N5580_20975"/>
<dbReference type="RefSeq" id="WP_120456653.1">
    <property type="nucleotide sequence ID" value="NZ_CP104760.1"/>
</dbReference>
<proteinExistence type="predicted"/>
<dbReference type="EMBL" id="CP104760">
    <property type="protein sequence ID" value="WBG93435.1"/>
    <property type="molecule type" value="Genomic_DNA"/>
</dbReference>
<keyword evidence="2" id="KW-1185">Reference proteome</keyword>
<dbReference type="AlphaFoldDB" id="A0AAJ5QR17"/>
<dbReference type="PANTHER" id="PTHR35564">
    <property type="match status" value="1"/>
</dbReference>
<keyword evidence="1" id="KW-0614">Plasmid</keyword>
<gene>
    <name evidence="1" type="primary">tssG</name>
    <name evidence="1" type="ORF">N5580_20975</name>
</gene>
<dbReference type="PANTHER" id="PTHR35564:SF4">
    <property type="entry name" value="CYTOPLASMIC PROTEIN"/>
    <property type="match status" value="1"/>
</dbReference>
<name>A0AAJ5QR17_9GAMM</name>
<organism evidence="1 2">
    <name type="scientific">Pantoea piersonii</name>
    <dbReference type="NCBI Taxonomy" id="2364647"/>
    <lineage>
        <taxon>Bacteria</taxon>
        <taxon>Pseudomonadati</taxon>
        <taxon>Pseudomonadota</taxon>
        <taxon>Gammaproteobacteria</taxon>
        <taxon>Enterobacterales</taxon>
        <taxon>Erwiniaceae</taxon>
        <taxon>Pantoea</taxon>
    </lineage>
</organism>
<sequence length="345" mass="39172">MSASGRRDEPRLPADFWHQVERAPFRHDLFQLLRRLDAQAGEPYPLGRAPLPRFEPLRLGQAPSLAFAPATVARAATRPGSQRPEIDIYSFGLFGPNGPLPRHLTEYAHQRVAHHGDRSMVDFLNLFHHRLILLFYRAWAEAQPTVSLDRDDRHRFNHYLSCLTGVGQPALTHARGAVHEHARYALAGHLTRQTHDAEGVERSLTWYFRVPVSVLQNVPQWLPIEPRDQVRLRGGRGSPRLGENTLLGSAVRDAQHAFRLVFGPLTLADYQRFLPGKRSSQQLRDWLLQTIGIEYRWDLQLVLQQQAVTGVSLGGTAQLGYSSWLGEQPEPRDRDDLILHLEPAP</sequence>
<accession>A0AAJ5QR17</accession>
<dbReference type="NCBIfam" id="TIGR03347">
    <property type="entry name" value="VI_chp_1"/>
    <property type="match status" value="1"/>
</dbReference>
<evidence type="ECO:0000313" key="1">
    <source>
        <dbReference type="EMBL" id="WBG93435.1"/>
    </source>
</evidence>
<reference evidence="1 2" key="1">
    <citation type="journal article" date="2022" name="J Glob Antimicrob Resist">
        <title>First complete genome of a multidrug resistant strain of the novel human pathogen Kalamiella piersonii (GABEKP28) identified in human saliva.</title>
        <authorList>
            <person name="McDonagh F."/>
            <person name="Singh N.K."/>
            <person name="Venkateswaran K."/>
            <person name="Lonappan A.M."/>
            <person name="Hallahan B."/>
            <person name="Tuohy A."/>
            <person name="Burke L."/>
            <person name="Kovarova A."/>
            <person name="Miliotis G."/>
        </authorList>
    </citation>
    <scope>NUCLEOTIDE SEQUENCE [LARGE SCALE GENOMIC DNA]</scope>
    <source>
        <strain evidence="1 2">GABEKP28</strain>
    </source>
</reference>
<protein>
    <submittedName>
        <fullName evidence="1">Type VI secretion system baseplate subunit TssG</fullName>
    </submittedName>
</protein>
<geneLocation type="plasmid" evidence="1 2">
    <name>pGABEKP28_2</name>
</geneLocation>